<sequence length="582" mass="64954">MSEPSSPSMPRLPAEIVADIIELAILTCSPCPRTAITTASSIDEATDDVSSTPKSPFSTPLRSAYTSAWSWTGQLLYVSKFVHSIARPLLLRTLTLDTERASLSFFSGEEPLVEGVRRAWLGSVSALARGGVHFDPLDLRLEEAAWYEECSGGFVVGHAYASRLKEKRKSRGKESEKQYRSVSVYWAEEELIEEVSDPDRSSSDSASEDSDSDDPAQVENGFARSLPLPLTEFGQELQQRDAVEPQQRRSSHQEGAARSARRDPRVDRPHEPAWQTLYSRRRRSSPLRNLPSPGGASSPLGPSEGDLDPWDMQDAQERLAAIANTDHDTVTHETPPQSIELPSTAAAVESTTPPITEPPPTHPRTQRQRTEIYAYHLCTATLEPYINPLLSSIRTLHFITLTFYPGHLLDDDKLEHTLRRILSPSETPRLQTLLIRIVFDASSGGSRMRRFERTKTIAGAADRIGDERVRVMLVSNGVGEGELGVVSEGGWSAGSRRAIALTKEGWWSRVLQRNHHRSLHQRGFRESDTSTEEVQAIDARQEQERKFSDWSMFFPPSQHANPTHLINLLHHSDPWPDCPNPV</sequence>
<proteinExistence type="predicted"/>
<feature type="compositionally biased region" description="Basic and acidic residues" evidence="1">
    <location>
        <begin position="238"/>
        <end position="247"/>
    </location>
</feature>
<gene>
    <name evidence="2" type="ORF">SPSC_00255</name>
</gene>
<accession>A0A140KLZ8</accession>
<feature type="compositionally biased region" description="Polar residues" evidence="1">
    <location>
        <begin position="332"/>
        <end position="341"/>
    </location>
</feature>
<name>A0A140KLZ8_9BASI</name>
<feature type="compositionally biased region" description="Basic and acidic residues" evidence="1">
    <location>
        <begin position="260"/>
        <end position="271"/>
    </location>
</feature>
<feature type="region of interest" description="Disordered" evidence="1">
    <location>
        <begin position="238"/>
        <end position="310"/>
    </location>
</feature>
<feature type="compositionally biased region" description="Acidic residues" evidence="1">
    <location>
        <begin position="206"/>
        <end position="216"/>
    </location>
</feature>
<reference evidence="2" key="1">
    <citation type="submission" date="2014-06" db="EMBL/GenBank/DDBJ databases">
        <authorList>
            <person name="Ju J."/>
            <person name="Zhang J."/>
        </authorList>
    </citation>
    <scope>NUCLEOTIDE SEQUENCE</scope>
    <source>
        <strain evidence="2">SscI8</strain>
    </source>
</reference>
<dbReference type="EMBL" id="LK056652">
    <property type="protein sequence ID" value="CDR87129.1"/>
    <property type="molecule type" value="Genomic_DNA"/>
</dbReference>
<feature type="region of interest" description="Disordered" evidence="1">
    <location>
        <begin position="193"/>
        <end position="220"/>
    </location>
</feature>
<protein>
    <submittedName>
        <fullName evidence="2">Uncharacterized protein</fullName>
    </submittedName>
</protein>
<dbReference type="OrthoDB" id="2549313at2759"/>
<feature type="region of interest" description="Disordered" evidence="1">
    <location>
        <begin position="328"/>
        <end position="367"/>
    </location>
</feature>
<evidence type="ECO:0000256" key="1">
    <source>
        <dbReference type="SAM" id="MobiDB-lite"/>
    </source>
</evidence>
<evidence type="ECO:0000313" key="2">
    <source>
        <dbReference type="EMBL" id="CDR87129.1"/>
    </source>
</evidence>
<dbReference type="AlphaFoldDB" id="A0A140KLZ8"/>
<organism evidence="2">
    <name type="scientific">Sporisorium scitamineum</name>
    <dbReference type="NCBI Taxonomy" id="49012"/>
    <lineage>
        <taxon>Eukaryota</taxon>
        <taxon>Fungi</taxon>
        <taxon>Dikarya</taxon>
        <taxon>Basidiomycota</taxon>
        <taxon>Ustilaginomycotina</taxon>
        <taxon>Ustilaginomycetes</taxon>
        <taxon>Ustilaginales</taxon>
        <taxon>Ustilaginaceae</taxon>
        <taxon>Sporisorium</taxon>
    </lineage>
</organism>
<feature type="compositionally biased region" description="Low complexity" evidence="1">
    <location>
        <begin position="286"/>
        <end position="304"/>
    </location>
</feature>